<dbReference type="Gene3D" id="1.10.357.10">
    <property type="entry name" value="Tetracycline Repressor, domain 2"/>
    <property type="match status" value="1"/>
</dbReference>
<evidence type="ECO:0000259" key="3">
    <source>
        <dbReference type="PROSITE" id="PS50977"/>
    </source>
</evidence>
<keyword evidence="5" id="KW-1185">Reference proteome</keyword>
<reference evidence="4 5" key="1">
    <citation type="submission" date="2020-06" db="EMBL/GenBank/DDBJ databases">
        <authorList>
            <person name="Grouzdev D.S."/>
        </authorList>
    </citation>
    <scope>NUCLEOTIDE SEQUENCE [LARGE SCALE GENOMIC DNA]</scope>
    <source>
        <strain evidence="4 5">HO-A22</strain>
    </source>
</reference>
<evidence type="ECO:0000313" key="4">
    <source>
        <dbReference type="EMBL" id="NVD41753.1"/>
    </source>
</evidence>
<protein>
    <submittedName>
        <fullName evidence="4">TetR/AcrR family transcriptional regulator</fullName>
    </submittedName>
</protein>
<organism evidence="4 5">
    <name type="scientific">Ensifer oleiphilus</name>
    <dbReference type="NCBI Taxonomy" id="2742698"/>
    <lineage>
        <taxon>Bacteria</taxon>
        <taxon>Pseudomonadati</taxon>
        <taxon>Pseudomonadota</taxon>
        <taxon>Alphaproteobacteria</taxon>
        <taxon>Hyphomicrobiales</taxon>
        <taxon>Rhizobiaceae</taxon>
        <taxon>Sinorhizobium/Ensifer group</taxon>
        <taxon>Ensifer</taxon>
    </lineage>
</organism>
<proteinExistence type="predicted"/>
<keyword evidence="1 2" id="KW-0238">DNA-binding</keyword>
<feature type="domain" description="HTH tetR-type" evidence="3">
    <location>
        <begin position="12"/>
        <end position="71"/>
    </location>
</feature>
<sequence>MAKAARKYLDAADREQQILEFAIDFVAQRGLRFTTRELADALGVSQPLLYRYFKNRDDLLQKIYDEVYLKRWDPGWNDLLADRSLSIRERLVRYLKAYTAAILDERWIRIFIASALEDPQITQKYLGLLHETTFPLIFAEIAAEAGVEVPTGPRADELVLEIVWGFHSSFFYMGVRKYVYRNKIPDDLDPIIRARVEVFVTGLAASMADLGQFLPAMEVAQ</sequence>
<dbReference type="InterPro" id="IPR001647">
    <property type="entry name" value="HTH_TetR"/>
</dbReference>
<dbReference type="Proteomes" id="UP000520198">
    <property type="component" value="Unassembled WGS sequence"/>
</dbReference>
<dbReference type="EMBL" id="JABWDU010000007">
    <property type="protein sequence ID" value="NVD41753.1"/>
    <property type="molecule type" value="Genomic_DNA"/>
</dbReference>
<dbReference type="InterPro" id="IPR050109">
    <property type="entry name" value="HTH-type_TetR-like_transc_reg"/>
</dbReference>
<dbReference type="InterPro" id="IPR009057">
    <property type="entry name" value="Homeodomain-like_sf"/>
</dbReference>
<dbReference type="PANTHER" id="PTHR30055">
    <property type="entry name" value="HTH-TYPE TRANSCRIPTIONAL REGULATOR RUTR"/>
    <property type="match status" value="1"/>
</dbReference>
<dbReference type="PROSITE" id="PS50977">
    <property type="entry name" value="HTH_TETR_2"/>
    <property type="match status" value="1"/>
</dbReference>
<evidence type="ECO:0000256" key="2">
    <source>
        <dbReference type="PROSITE-ProRule" id="PRU00335"/>
    </source>
</evidence>
<gene>
    <name evidence="4" type="ORF">HT585_23055</name>
</gene>
<dbReference type="GO" id="GO:0003700">
    <property type="term" value="F:DNA-binding transcription factor activity"/>
    <property type="evidence" value="ECO:0007669"/>
    <property type="project" value="TreeGrafter"/>
</dbReference>
<dbReference type="PRINTS" id="PR00455">
    <property type="entry name" value="HTHTETR"/>
</dbReference>
<dbReference type="AlphaFoldDB" id="A0A7Y6Q9U7"/>
<evidence type="ECO:0000256" key="1">
    <source>
        <dbReference type="ARBA" id="ARBA00023125"/>
    </source>
</evidence>
<name>A0A7Y6Q9U7_9HYPH</name>
<dbReference type="RefSeq" id="WP_176355146.1">
    <property type="nucleotide sequence ID" value="NZ_JABWDU010000007.1"/>
</dbReference>
<comment type="caution">
    <text evidence="4">The sequence shown here is derived from an EMBL/GenBank/DDBJ whole genome shotgun (WGS) entry which is preliminary data.</text>
</comment>
<dbReference type="PANTHER" id="PTHR30055:SF181">
    <property type="entry name" value="BLR6905 PROTEIN"/>
    <property type="match status" value="1"/>
</dbReference>
<dbReference type="GO" id="GO:0000976">
    <property type="term" value="F:transcription cis-regulatory region binding"/>
    <property type="evidence" value="ECO:0007669"/>
    <property type="project" value="TreeGrafter"/>
</dbReference>
<evidence type="ECO:0000313" key="5">
    <source>
        <dbReference type="Proteomes" id="UP000520198"/>
    </source>
</evidence>
<feature type="DNA-binding region" description="H-T-H motif" evidence="2">
    <location>
        <begin position="34"/>
        <end position="53"/>
    </location>
</feature>
<accession>A0A7Y6Q9U7</accession>
<dbReference type="Pfam" id="PF00440">
    <property type="entry name" value="TetR_N"/>
    <property type="match status" value="1"/>
</dbReference>
<dbReference type="SUPFAM" id="SSF46689">
    <property type="entry name" value="Homeodomain-like"/>
    <property type="match status" value="1"/>
</dbReference>